<evidence type="ECO:0000256" key="2">
    <source>
        <dbReference type="SAM" id="SignalP"/>
    </source>
</evidence>
<feature type="signal peptide" evidence="2">
    <location>
        <begin position="1"/>
        <end position="20"/>
    </location>
</feature>
<evidence type="ECO:0000313" key="3">
    <source>
        <dbReference type="EMBL" id="SDK64905.1"/>
    </source>
</evidence>
<proteinExistence type="inferred from homology"/>
<accession>A0A1G9DMB8</accession>
<evidence type="ECO:0000256" key="1">
    <source>
        <dbReference type="ARBA" id="ARBA00010333"/>
    </source>
</evidence>
<dbReference type="RefSeq" id="WP_084337290.1">
    <property type="nucleotide sequence ID" value="NZ_FNFD01000009.1"/>
</dbReference>
<comment type="similarity">
    <text evidence="1">Belongs to the bacterial solute-binding protein 3 family.</text>
</comment>
<dbReference type="STRING" id="137658.SAMN05216186_10929"/>
<name>A0A1G9DMB8_9PSED</name>
<dbReference type="OrthoDB" id="8481721at2"/>
<gene>
    <name evidence="3" type="ORF">SAMN05216186_10929</name>
</gene>
<organism evidence="3 4">
    <name type="scientific">Pseudomonas indica</name>
    <dbReference type="NCBI Taxonomy" id="137658"/>
    <lineage>
        <taxon>Bacteria</taxon>
        <taxon>Pseudomonadati</taxon>
        <taxon>Pseudomonadota</taxon>
        <taxon>Gammaproteobacteria</taxon>
        <taxon>Pseudomonadales</taxon>
        <taxon>Pseudomonadaceae</taxon>
        <taxon>Pseudomonas</taxon>
    </lineage>
</organism>
<dbReference type="EMBL" id="FNFD01000009">
    <property type="protein sequence ID" value="SDK64905.1"/>
    <property type="molecule type" value="Genomic_DNA"/>
</dbReference>
<keyword evidence="2" id="KW-0732">Signal</keyword>
<sequence>MSRLSCLALGAALFCGLSFAQTESGQPLPVVNVGFYEFPPYTYSAADGTPEGSALRLTERLLKHAGYHPVFRSLPGARLYAGLRDGSVHLWPGAPGKEELKGHTLESRSVLGEFDLALYFRRDTLLPRLPEDLGGRGIILISGYSYWKPYSDWLSDPALNIEQHRTSSHTSALEMLQRHRGDFLLDYVTPVEQARQRLGMAELPYVVLHRLRSKLIVSRRAPDAQKLLDALDGAYEELEAQGEDLRLP</sequence>
<feature type="chain" id="PRO_5011546465" evidence="2">
    <location>
        <begin position="21"/>
        <end position="248"/>
    </location>
</feature>
<evidence type="ECO:0000313" key="4">
    <source>
        <dbReference type="Proteomes" id="UP000198706"/>
    </source>
</evidence>
<dbReference type="AlphaFoldDB" id="A0A1G9DMB8"/>
<dbReference type="SUPFAM" id="SSF53850">
    <property type="entry name" value="Periplasmic binding protein-like II"/>
    <property type="match status" value="1"/>
</dbReference>
<protein>
    <submittedName>
        <fullName evidence="3">Polar amino acid transport system substrate-binding protein</fullName>
    </submittedName>
</protein>
<keyword evidence="4" id="KW-1185">Reference proteome</keyword>
<reference evidence="3 4" key="1">
    <citation type="submission" date="2016-10" db="EMBL/GenBank/DDBJ databases">
        <authorList>
            <person name="de Groot N.N."/>
        </authorList>
    </citation>
    <scope>NUCLEOTIDE SEQUENCE [LARGE SCALE GENOMIC DNA]</scope>
    <source>
        <strain evidence="3 4">JCM 21544</strain>
    </source>
</reference>
<dbReference type="PANTHER" id="PTHR35936:SF6">
    <property type="entry name" value="AMINO ACID ABC TRANSPORTER SUBSTRATE-BINDING PAAT FAMILY PROTEIN"/>
    <property type="match status" value="1"/>
</dbReference>
<dbReference type="PANTHER" id="PTHR35936">
    <property type="entry name" value="MEMBRANE-BOUND LYTIC MUREIN TRANSGLYCOSYLASE F"/>
    <property type="match status" value="1"/>
</dbReference>
<dbReference type="Proteomes" id="UP000198706">
    <property type="component" value="Unassembled WGS sequence"/>
</dbReference>
<dbReference type="Gene3D" id="3.40.190.10">
    <property type="entry name" value="Periplasmic binding protein-like II"/>
    <property type="match status" value="2"/>
</dbReference>